<dbReference type="Gene3D" id="1.10.150.130">
    <property type="match status" value="1"/>
</dbReference>
<dbReference type="RefSeq" id="WP_150001371.1">
    <property type="nucleotide sequence ID" value="NZ_BKCL01000014.1"/>
</dbReference>
<evidence type="ECO:0000313" key="7">
    <source>
        <dbReference type="EMBL" id="GEQ99234.1"/>
    </source>
</evidence>
<dbReference type="InterPro" id="IPR010998">
    <property type="entry name" value="Integrase_recombinase_N"/>
</dbReference>
<sequence length="428" mass="48578">MPHLTKRSIDALPVQDKEYFVWDDQLKGFGVRVYPNGGKRYIAQTTRHGKTTRVQVGRHGALPFDEARKRAGKIITDIDDGKNPNEEKKSERRSPTVKQLAERFLDEYVPSHCKSRTQVEYKHALNTYILPAMGSVKVLKLSRDDVSDLHHGMRETPYQANRTLGVLSKMLNQAEAWGYRPDRSNPCYHIKKYKEQKRERFLTPEELICLRKALDEEEETAPSAAAAFRLLIFTGARLSEIQTMKWSYIQGDRAFLPDSKTGAKVLHLGKGALNVLASVKRVDGNPYVITGKEEAAYLTDLQKPWRRIRKQATVLYWRDYGGEKVSALVQELQDKFGYMPSWEDCHEAAEEAELELPTGLADVRIHDLRHTFASGAVMMGESLPMIGKLLGHTQPQTTARYAHLADDPLRSAVQRIDAMLEEAMMGNA</sequence>
<dbReference type="Pfam" id="PF00589">
    <property type="entry name" value="Phage_integrase"/>
    <property type="match status" value="1"/>
</dbReference>
<dbReference type="PANTHER" id="PTHR30629:SF2">
    <property type="entry name" value="PROPHAGE INTEGRASE INTS-RELATED"/>
    <property type="match status" value="1"/>
</dbReference>
<keyword evidence="4" id="KW-0233">DNA recombination</keyword>
<accession>A0A5A7MUC7</accession>
<dbReference type="InterPro" id="IPR050808">
    <property type="entry name" value="Phage_Integrase"/>
</dbReference>
<dbReference type="PROSITE" id="PS51898">
    <property type="entry name" value="TYR_RECOMBINASE"/>
    <property type="match status" value="1"/>
</dbReference>
<dbReference type="EMBL" id="BKCL01000014">
    <property type="protein sequence ID" value="GEQ99234.1"/>
    <property type="molecule type" value="Genomic_DNA"/>
</dbReference>
<feature type="domain" description="Tyr recombinase" evidence="6">
    <location>
        <begin position="197"/>
        <end position="414"/>
    </location>
</feature>
<dbReference type="AlphaFoldDB" id="A0A5A7MUC7"/>
<dbReference type="Pfam" id="PF13356">
    <property type="entry name" value="Arm-DNA-bind_3"/>
    <property type="match status" value="1"/>
</dbReference>
<dbReference type="Proteomes" id="UP000322084">
    <property type="component" value="Unassembled WGS sequence"/>
</dbReference>
<organism evidence="7 8">
    <name type="scientific">Iodidimonas gelatinilytica</name>
    <dbReference type="NCBI Taxonomy" id="1236966"/>
    <lineage>
        <taxon>Bacteria</taxon>
        <taxon>Pseudomonadati</taxon>
        <taxon>Pseudomonadota</taxon>
        <taxon>Alphaproteobacteria</taxon>
        <taxon>Iodidimonadales</taxon>
        <taxon>Iodidimonadaceae</taxon>
        <taxon>Iodidimonas</taxon>
    </lineage>
</organism>
<dbReference type="PANTHER" id="PTHR30629">
    <property type="entry name" value="PROPHAGE INTEGRASE"/>
    <property type="match status" value="1"/>
</dbReference>
<dbReference type="Gene3D" id="1.10.443.10">
    <property type="entry name" value="Intergrase catalytic core"/>
    <property type="match status" value="1"/>
</dbReference>
<dbReference type="Pfam" id="PF14659">
    <property type="entry name" value="Phage_int_SAM_3"/>
    <property type="match status" value="1"/>
</dbReference>
<gene>
    <name evidence="7" type="ORF">JCM17844_28710</name>
</gene>
<dbReference type="SUPFAM" id="SSF56349">
    <property type="entry name" value="DNA breaking-rejoining enzymes"/>
    <property type="match status" value="1"/>
</dbReference>
<dbReference type="GO" id="GO:0003677">
    <property type="term" value="F:DNA binding"/>
    <property type="evidence" value="ECO:0007669"/>
    <property type="project" value="UniProtKB-KW"/>
</dbReference>
<dbReference type="Gene3D" id="3.30.160.390">
    <property type="entry name" value="Integrase, DNA-binding domain"/>
    <property type="match status" value="1"/>
</dbReference>
<proteinExistence type="inferred from homology"/>
<dbReference type="InterPro" id="IPR013762">
    <property type="entry name" value="Integrase-like_cat_sf"/>
</dbReference>
<keyword evidence="2" id="KW-0229">DNA integration</keyword>
<evidence type="ECO:0000256" key="2">
    <source>
        <dbReference type="ARBA" id="ARBA00022908"/>
    </source>
</evidence>
<dbReference type="InterPro" id="IPR025166">
    <property type="entry name" value="Integrase_DNA_bind_dom"/>
</dbReference>
<reference evidence="7 8" key="1">
    <citation type="submission" date="2019-09" db="EMBL/GenBank/DDBJ databases">
        <title>NBRP : Genome information of microbial organism related human and environment.</title>
        <authorList>
            <person name="Hattori M."/>
            <person name="Oshima K."/>
            <person name="Inaba H."/>
            <person name="Suda W."/>
            <person name="Sakamoto M."/>
            <person name="Iino T."/>
            <person name="Kitahara M."/>
            <person name="Oshida Y."/>
            <person name="Iida T."/>
            <person name="Kudo T."/>
            <person name="Itoh T."/>
            <person name="Ohkuma M."/>
        </authorList>
    </citation>
    <scope>NUCLEOTIDE SEQUENCE [LARGE SCALE GENOMIC DNA]</scope>
    <source>
        <strain evidence="7 8">Hi-2</strain>
    </source>
</reference>
<evidence type="ECO:0000256" key="4">
    <source>
        <dbReference type="ARBA" id="ARBA00023172"/>
    </source>
</evidence>
<evidence type="ECO:0000256" key="3">
    <source>
        <dbReference type="ARBA" id="ARBA00023125"/>
    </source>
</evidence>
<evidence type="ECO:0000313" key="8">
    <source>
        <dbReference type="Proteomes" id="UP000322084"/>
    </source>
</evidence>
<evidence type="ECO:0000256" key="1">
    <source>
        <dbReference type="ARBA" id="ARBA00008857"/>
    </source>
</evidence>
<dbReference type="GO" id="GO:0015074">
    <property type="term" value="P:DNA integration"/>
    <property type="evidence" value="ECO:0007669"/>
    <property type="project" value="UniProtKB-KW"/>
</dbReference>
<protein>
    <submittedName>
        <fullName evidence="7">Integrase</fullName>
    </submittedName>
</protein>
<dbReference type="InterPro" id="IPR011010">
    <property type="entry name" value="DNA_brk_join_enz"/>
</dbReference>
<dbReference type="GO" id="GO:0006310">
    <property type="term" value="P:DNA recombination"/>
    <property type="evidence" value="ECO:0007669"/>
    <property type="project" value="UniProtKB-KW"/>
</dbReference>
<comment type="similarity">
    <text evidence="1">Belongs to the 'phage' integrase family.</text>
</comment>
<name>A0A5A7MUC7_9PROT</name>
<dbReference type="InterPro" id="IPR002104">
    <property type="entry name" value="Integrase_catalytic"/>
</dbReference>
<dbReference type="CDD" id="cd00796">
    <property type="entry name" value="INT_Rci_Hp1_C"/>
    <property type="match status" value="1"/>
</dbReference>
<comment type="caution">
    <text evidence="7">The sequence shown here is derived from an EMBL/GenBank/DDBJ whole genome shotgun (WGS) entry which is preliminary data.</text>
</comment>
<feature type="region of interest" description="Disordered" evidence="5">
    <location>
        <begin position="73"/>
        <end position="96"/>
    </location>
</feature>
<evidence type="ECO:0000256" key="5">
    <source>
        <dbReference type="SAM" id="MobiDB-lite"/>
    </source>
</evidence>
<evidence type="ECO:0000259" key="6">
    <source>
        <dbReference type="PROSITE" id="PS51898"/>
    </source>
</evidence>
<keyword evidence="3" id="KW-0238">DNA-binding</keyword>
<feature type="compositionally biased region" description="Basic and acidic residues" evidence="5">
    <location>
        <begin position="79"/>
        <end position="96"/>
    </location>
</feature>
<dbReference type="InterPro" id="IPR004107">
    <property type="entry name" value="Integrase_SAM-like_N"/>
</dbReference>
<dbReference type="InterPro" id="IPR038488">
    <property type="entry name" value="Integrase_DNA-bd_sf"/>
</dbReference>